<dbReference type="PROSITE" id="PS00723">
    <property type="entry name" value="POLYPRENYL_SYNTHASE_1"/>
    <property type="match status" value="1"/>
</dbReference>
<reference evidence="7 8" key="1">
    <citation type="submission" date="2019-02" db="EMBL/GenBank/DDBJ databases">
        <title>Deep-cultivation of Planctomycetes and their phenomic and genomic characterization uncovers novel biology.</title>
        <authorList>
            <person name="Wiegand S."/>
            <person name="Jogler M."/>
            <person name="Boedeker C."/>
            <person name="Pinto D."/>
            <person name="Vollmers J."/>
            <person name="Rivas-Marin E."/>
            <person name="Kohn T."/>
            <person name="Peeters S.H."/>
            <person name="Heuer A."/>
            <person name="Rast P."/>
            <person name="Oberbeckmann S."/>
            <person name="Bunk B."/>
            <person name="Jeske O."/>
            <person name="Meyerdierks A."/>
            <person name="Storesund J.E."/>
            <person name="Kallscheuer N."/>
            <person name="Luecker S."/>
            <person name="Lage O.M."/>
            <person name="Pohl T."/>
            <person name="Merkel B.J."/>
            <person name="Hornburger P."/>
            <person name="Mueller R.-W."/>
            <person name="Bruemmer F."/>
            <person name="Labrenz M."/>
            <person name="Spormann A.M."/>
            <person name="Op den Camp H."/>
            <person name="Overmann J."/>
            <person name="Amann R."/>
            <person name="Jetten M.S.M."/>
            <person name="Mascher T."/>
            <person name="Medema M.H."/>
            <person name="Devos D.P."/>
            <person name="Kaster A.-K."/>
            <person name="Ovreas L."/>
            <person name="Rohde M."/>
            <person name="Galperin M.Y."/>
            <person name="Jogler C."/>
        </authorList>
    </citation>
    <scope>NUCLEOTIDE SEQUENCE [LARGE SCALE GENOMIC DNA]</scope>
    <source>
        <strain evidence="7 8">Pla110</strain>
    </source>
</reference>
<comment type="similarity">
    <text evidence="2 6">Belongs to the FPP/GGPP synthase family.</text>
</comment>
<keyword evidence="5" id="KW-0460">Magnesium</keyword>
<sequence>MDTSKDLAAQNLIAKIIEAVGTDLMKSEQIFAEELHTDQPVIRDIHEHVSRFRGKRIRPTLLLLTADACGGINHSHHVLAAVVEMIHTATLVHDDVLDDANTRRHVATVNSRWNTETSVLFGDYLFTHSFHLASSLESTYACRQIGRSTNIVCEGELTQISERGNIDLTEERYFEIINGKTAELCAVSCSLGAYYSECTEEEIAALEQFGRDLGCAFQIADDILDIMGEETQAGKSLGSDFYKQKMTLPLIRLLQMAEPADEEIIRGLLASPSAENWEKLTPYLQEYRAIESARQTASEYATSARANLAKLPDSNSRTILEELTEFAIQRSH</sequence>
<dbReference type="PROSITE" id="PS00444">
    <property type="entry name" value="POLYPRENYL_SYNTHASE_2"/>
    <property type="match status" value="1"/>
</dbReference>
<dbReference type="AlphaFoldDB" id="A0A518CJB9"/>
<evidence type="ECO:0000313" key="7">
    <source>
        <dbReference type="EMBL" id="QDU79284.1"/>
    </source>
</evidence>
<evidence type="ECO:0000256" key="4">
    <source>
        <dbReference type="ARBA" id="ARBA00022723"/>
    </source>
</evidence>
<keyword evidence="3 6" id="KW-0808">Transferase</keyword>
<evidence type="ECO:0000256" key="5">
    <source>
        <dbReference type="ARBA" id="ARBA00022842"/>
    </source>
</evidence>
<evidence type="ECO:0000256" key="2">
    <source>
        <dbReference type="ARBA" id="ARBA00006706"/>
    </source>
</evidence>
<name>A0A518CJB9_9PLAN</name>
<dbReference type="RefSeq" id="WP_144993770.1">
    <property type="nucleotide sequence ID" value="NZ_CP036281.1"/>
</dbReference>
<protein>
    <submittedName>
        <fullName evidence="7">Octaprenyl-diphosphate synthase</fullName>
        <ecNumber evidence="7">2.5.1.90</ecNumber>
    </submittedName>
</protein>
<dbReference type="KEGG" id="plon:Pla110_09900"/>
<organism evidence="7 8">
    <name type="scientific">Polystyrenella longa</name>
    <dbReference type="NCBI Taxonomy" id="2528007"/>
    <lineage>
        <taxon>Bacteria</taxon>
        <taxon>Pseudomonadati</taxon>
        <taxon>Planctomycetota</taxon>
        <taxon>Planctomycetia</taxon>
        <taxon>Planctomycetales</taxon>
        <taxon>Planctomycetaceae</taxon>
        <taxon>Polystyrenella</taxon>
    </lineage>
</organism>
<dbReference type="SFLD" id="SFLDS00005">
    <property type="entry name" value="Isoprenoid_Synthase_Type_I"/>
    <property type="match status" value="1"/>
</dbReference>
<evidence type="ECO:0000313" key="8">
    <source>
        <dbReference type="Proteomes" id="UP000317178"/>
    </source>
</evidence>
<dbReference type="SUPFAM" id="SSF48576">
    <property type="entry name" value="Terpenoid synthases"/>
    <property type="match status" value="1"/>
</dbReference>
<evidence type="ECO:0000256" key="1">
    <source>
        <dbReference type="ARBA" id="ARBA00001946"/>
    </source>
</evidence>
<keyword evidence="4" id="KW-0479">Metal-binding</keyword>
<dbReference type="Gene3D" id="1.10.600.10">
    <property type="entry name" value="Farnesyl Diphosphate Synthase"/>
    <property type="match status" value="1"/>
</dbReference>
<dbReference type="GO" id="GO:0008299">
    <property type="term" value="P:isoprenoid biosynthetic process"/>
    <property type="evidence" value="ECO:0007669"/>
    <property type="project" value="InterPro"/>
</dbReference>
<dbReference type="EC" id="2.5.1.90" evidence="7"/>
<comment type="cofactor">
    <cofactor evidence="1">
        <name>Mg(2+)</name>
        <dbReference type="ChEBI" id="CHEBI:18420"/>
    </cofactor>
</comment>
<dbReference type="InterPro" id="IPR033749">
    <property type="entry name" value="Polyprenyl_synt_CS"/>
</dbReference>
<dbReference type="OrthoDB" id="9805316at2"/>
<dbReference type="EMBL" id="CP036281">
    <property type="protein sequence ID" value="QDU79284.1"/>
    <property type="molecule type" value="Genomic_DNA"/>
</dbReference>
<dbReference type="GO" id="GO:0106350">
    <property type="term" value="F:all-trans-octaprenyl-diphosphate synthase activity"/>
    <property type="evidence" value="ECO:0007669"/>
    <property type="project" value="UniProtKB-EC"/>
</dbReference>
<dbReference type="CDD" id="cd00685">
    <property type="entry name" value="Trans_IPPS_HT"/>
    <property type="match status" value="1"/>
</dbReference>
<gene>
    <name evidence="7" type="primary">ispB</name>
    <name evidence="7" type="ORF">Pla110_09900</name>
</gene>
<proteinExistence type="inferred from homology"/>
<evidence type="ECO:0000256" key="3">
    <source>
        <dbReference type="ARBA" id="ARBA00022679"/>
    </source>
</evidence>
<dbReference type="PANTHER" id="PTHR12001">
    <property type="entry name" value="GERANYLGERANYL PYROPHOSPHATE SYNTHASE"/>
    <property type="match status" value="1"/>
</dbReference>
<keyword evidence="8" id="KW-1185">Reference proteome</keyword>
<dbReference type="Proteomes" id="UP000317178">
    <property type="component" value="Chromosome"/>
</dbReference>
<accession>A0A518CJB9</accession>
<evidence type="ECO:0000256" key="6">
    <source>
        <dbReference type="RuleBase" id="RU004466"/>
    </source>
</evidence>
<dbReference type="InterPro" id="IPR000092">
    <property type="entry name" value="Polyprenyl_synt"/>
</dbReference>
<dbReference type="GO" id="GO:0046872">
    <property type="term" value="F:metal ion binding"/>
    <property type="evidence" value="ECO:0007669"/>
    <property type="project" value="UniProtKB-KW"/>
</dbReference>
<dbReference type="PANTHER" id="PTHR12001:SF69">
    <property type="entry name" value="ALL TRANS-POLYPRENYL-DIPHOSPHATE SYNTHASE PDSS1"/>
    <property type="match status" value="1"/>
</dbReference>
<dbReference type="Pfam" id="PF00348">
    <property type="entry name" value="polyprenyl_synt"/>
    <property type="match status" value="1"/>
</dbReference>
<dbReference type="InterPro" id="IPR008949">
    <property type="entry name" value="Isoprenoid_synthase_dom_sf"/>
</dbReference>